<evidence type="ECO:0000313" key="2">
    <source>
        <dbReference type="EMBL" id="QJA82557.1"/>
    </source>
</evidence>
<gene>
    <name evidence="2" type="ORF">MM415A00400_0030</name>
    <name evidence="1" type="ORF">MM415B01011_0020</name>
</gene>
<dbReference type="EMBL" id="MT141427">
    <property type="protein sequence ID" value="QJA60985.1"/>
    <property type="molecule type" value="Genomic_DNA"/>
</dbReference>
<sequence>MGIRIKCDLPAFPDTFVEFRDRPWKFGDRRRTLEAGGDAAALEIILPYVVEWNVKDCGGNPVDAKAGVDMLDDVEDGVVIWLIRAWFEARLKATQLPPN</sequence>
<accession>A0A6M3KKR1</accession>
<dbReference type="AlphaFoldDB" id="A0A6M3KKR1"/>
<protein>
    <submittedName>
        <fullName evidence="2">Uncharacterized protein</fullName>
    </submittedName>
</protein>
<name>A0A6M3KKR1_9ZZZZ</name>
<dbReference type="EMBL" id="MT142490">
    <property type="protein sequence ID" value="QJA82557.1"/>
    <property type="molecule type" value="Genomic_DNA"/>
</dbReference>
<proteinExistence type="predicted"/>
<organism evidence="2">
    <name type="scientific">viral metagenome</name>
    <dbReference type="NCBI Taxonomy" id="1070528"/>
    <lineage>
        <taxon>unclassified sequences</taxon>
        <taxon>metagenomes</taxon>
        <taxon>organismal metagenomes</taxon>
    </lineage>
</organism>
<evidence type="ECO:0000313" key="1">
    <source>
        <dbReference type="EMBL" id="QJA60985.1"/>
    </source>
</evidence>
<reference evidence="2" key="1">
    <citation type="submission" date="2020-03" db="EMBL/GenBank/DDBJ databases">
        <title>The deep terrestrial virosphere.</title>
        <authorList>
            <person name="Holmfeldt K."/>
            <person name="Nilsson E."/>
            <person name="Simone D."/>
            <person name="Lopez-Fernandez M."/>
            <person name="Wu X."/>
            <person name="de Brujin I."/>
            <person name="Lundin D."/>
            <person name="Andersson A."/>
            <person name="Bertilsson S."/>
            <person name="Dopson M."/>
        </authorList>
    </citation>
    <scope>NUCLEOTIDE SEQUENCE</scope>
    <source>
        <strain evidence="2">MM415A00400</strain>
        <strain evidence="1">MM415B01011</strain>
    </source>
</reference>